<proteinExistence type="predicted"/>
<accession>A0A6H5GFQ1</accession>
<gene>
    <name evidence="1" type="ORF">NTEN_LOCUS8033</name>
</gene>
<keyword evidence="2" id="KW-1185">Reference proteome</keyword>
<reference evidence="1 2" key="1">
    <citation type="submission" date="2020-02" db="EMBL/GenBank/DDBJ databases">
        <authorList>
            <person name="Ferguson B K."/>
        </authorList>
    </citation>
    <scope>NUCLEOTIDE SEQUENCE [LARGE SCALE GENOMIC DNA]</scope>
</reference>
<dbReference type="EMBL" id="CADCXU010011984">
    <property type="protein sequence ID" value="CAB0002246.1"/>
    <property type="molecule type" value="Genomic_DNA"/>
</dbReference>
<evidence type="ECO:0000313" key="2">
    <source>
        <dbReference type="Proteomes" id="UP000479000"/>
    </source>
</evidence>
<dbReference type="AlphaFoldDB" id="A0A6H5GFQ1"/>
<name>A0A6H5GFQ1_9HEMI</name>
<dbReference type="Proteomes" id="UP000479000">
    <property type="component" value="Unassembled WGS sequence"/>
</dbReference>
<organism evidence="1 2">
    <name type="scientific">Nesidiocoris tenuis</name>
    <dbReference type="NCBI Taxonomy" id="355587"/>
    <lineage>
        <taxon>Eukaryota</taxon>
        <taxon>Metazoa</taxon>
        <taxon>Ecdysozoa</taxon>
        <taxon>Arthropoda</taxon>
        <taxon>Hexapoda</taxon>
        <taxon>Insecta</taxon>
        <taxon>Pterygota</taxon>
        <taxon>Neoptera</taxon>
        <taxon>Paraneoptera</taxon>
        <taxon>Hemiptera</taxon>
        <taxon>Heteroptera</taxon>
        <taxon>Panheteroptera</taxon>
        <taxon>Cimicomorpha</taxon>
        <taxon>Miridae</taxon>
        <taxon>Dicyphina</taxon>
        <taxon>Nesidiocoris</taxon>
    </lineage>
</organism>
<protein>
    <submittedName>
        <fullName evidence="1">Uncharacterized protein</fullName>
    </submittedName>
</protein>
<sequence>MFFELLLQGESAGFDCEKYILGQDFNLTYFPPRPSRTSQVRVLPKSEIFDLISFEGSMSVFAAVEGEVQTGPVPRYP</sequence>
<evidence type="ECO:0000313" key="1">
    <source>
        <dbReference type="EMBL" id="CAB0002246.1"/>
    </source>
</evidence>